<feature type="region of interest" description="Disordered" evidence="8">
    <location>
        <begin position="742"/>
        <end position="772"/>
    </location>
</feature>
<comment type="similarity">
    <text evidence="2 7">Belongs to the XK family.</text>
</comment>
<protein>
    <recommendedName>
        <fullName evidence="7">XK-related protein</fullName>
    </recommendedName>
</protein>
<evidence type="ECO:0000313" key="10">
    <source>
        <dbReference type="Proteomes" id="UP000694412"/>
    </source>
</evidence>
<feature type="transmembrane region" description="Helical" evidence="7">
    <location>
        <begin position="370"/>
        <end position="388"/>
    </location>
</feature>
<dbReference type="InterPro" id="IPR018629">
    <property type="entry name" value="XK-rel"/>
</dbReference>
<feature type="transmembrane region" description="Helical" evidence="7">
    <location>
        <begin position="431"/>
        <end position="450"/>
    </location>
</feature>
<dbReference type="Pfam" id="PF09815">
    <property type="entry name" value="XK-related"/>
    <property type="match status" value="1"/>
</dbReference>
<feature type="compositionally biased region" description="Basic and acidic residues" evidence="8">
    <location>
        <begin position="753"/>
        <end position="772"/>
    </location>
</feature>
<reference evidence="9" key="1">
    <citation type="submission" date="2015-11" db="EMBL/GenBank/DDBJ databases">
        <authorList>
            <consortium name="International Coturnix japonica Genome Analysis Consortium"/>
            <person name="Warren W."/>
            <person name="Burt D.W."/>
            <person name="Antin P.B."/>
            <person name="Lanford R."/>
            <person name="Gros J."/>
            <person name="Wilson R.K."/>
        </authorList>
    </citation>
    <scope>NUCLEOTIDE SEQUENCE [LARGE SCALE GENOMIC DNA]</scope>
</reference>
<keyword evidence="6 7" id="KW-0472">Membrane</keyword>
<evidence type="ECO:0000256" key="6">
    <source>
        <dbReference type="ARBA" id="ARBA00023136"/>
    </source>
</evidence>
<keyword evidence="4 7" id="KW-0812">Transmembrane</keyword>
<feature type="transmembrane region" description="Helical" evidence="7">
    <location>
        <begin position="340"/>
        <end position="358"/>
    </location>
</feature>
<feature type="transmembrane region" description="Helical" evidence="7">
    <location>
        <begin position="272"/>
        <end position="293"/>
    </location>
</feature>
<dbReference type="AlphaFoldDB" id="A0A8C2Y5B1"/>
<sequence length="772" mass="82541">MDTHRAAGSWSSTSYSLASGNGERFTLQSIQPPCKPTQNGVDIPFHVILSHAIPTNAMPSGPMPCHDISSHAIPTHALPSCPIPCHAMPSHSVPSHRTPFYCMPPLAISSYPIPSHFISSYPIPSHFISFHPMPCHAMPSHAMPCHAMPCHAIPSHPIPSHPIPSHANSSHLIPCHPIISSSHLIQSHPISSFHAIPSHFIPSHPIPTHPADSCRYWDILWMEVKANSNAGTGEMLMQHADVCVLRLLEALLQSLPHLLLQLYVVVVSEPASLIPAVSAGLSLLSLCWALVSYSRSCCLLRPGHVCLPAAALLCLLLWRMGMLTSRVLALLLFARLYSCWVLAVAGTHWLLMSFWLVALQSDIVAQPCRWRLFNVLMGAVYIFCYINVQPGPSKHRMAVFYVVMLMENTLLLLLATEFLQAEMGHSLRVSGAAMAGAALGVAAMVLYYSLFHPKSSKIRQGILETSSCAGSNDQAAGNSSCMGQSWGTSIDGESLAAERTTITPQTENSPSPLQLRASSEDGWTNHHHWLLVKLALKTGNVSKINAAFGNAGVGELYIDGREMGTPQHGAEPSLPTVEIAPLGLELGLLEEKSMVVRNGGGSKHEVGAGRNRGGQEAAGHPATPPPHCSSASLPEGSSVYFSASTGGITSPGSVMVTATSTAPLQGDSEAHSSPGCLAGGRGRREDFSLETASISPILASHTHRHLQSDVCMGTEGAPVGWHHLQDTHPCGTQGVVGLRSKLRPPRFTSTPKADSKCSQRGLRDVGEGKDVS</sequence>
<keyword evidence="5 7" id="KW-1133">Transmembrane helix</keyword>
<gene>
    <name evidence="9" type="primary">XKR5</name>
</gene>
<evidence type="ECO:0000256" key="8">
    <source>
        <dbReference type="SAM" id="MobiDB-lite"/>
    </source>
</evidence>
<dbReference type="Ensembl" id="ENSCJPT00005001761.1">
    <property type="protein sequence ID" value="ENSCJPP00005001009.1"/>
    <property type="gene ID" value="ENSCJPG00005001097.1"/>
</dbReference>
<feature type="region of interest" description="Disordered" evidence="8">
    <location>
        <begin position="598"/>
        <end position="633"/>
    </location>
</feature>
<dbReference type="GO" id="GO:0005886">
    <property type="term" value="C:plasma membrane"/>
    <property type="evidence" value="ECO:0007669"/>
    <property type="project" value="UniProtKB-SubCell"/>
</dbReference>
<evidence type="ECO:0000313" key="9">
    <source>
        <dbReference type="Ensembl" id="ENSCJPP00005001009.1"/>
    </source>
</evidence>
<evidence type="ECO:0000256" key="1">
    <source>
        <dbReference type="ARBA" id="ARBA00004651"/>
    </source>
</evidence>
<keyword evidence="3" id="KW-1003">Cell membrane</keyword>
<evidence type="ECO:0000256" key="2">
    <source>
        <dbReference type="ARBA" id="ARBA00008789"/>
    </source>
</evidence>
<organism evidence="9 10">
    <name type="scientific">Coturnix japonica</name>
    <name type="common">Japanese quail</name>
    <name type="synonym">Coturnix coturnix japonica</name>
    <dbReference type="NCBI Taxonomy" id="93934"/>
    <lineage>
        <taxon>Eukaryota</taxon>
        <taxon>Metazoa</taxon>
        <taxon>Chordata</taxon>
        <taxon>Craniata</taxon>
        <taxon>Vertebrata</taxon>
        <taxon>Euteleostomi</taxon>
        <taxon>Archelosauria</taxon>
        <taxon>Archosauria</taxon>
        <taxon>Dinosauria</taxon>
        <taxon>Saurischia</taxon>
        <taxon>Theropoda</taxon>
        <taxon>Coelurosauria</taxon>
        <taxon>Aves</taxon>
        <taxon>Neognathae</taxon>
        <taxon>Galloanserae</taxon>
        <taxon>Galliformes</taxon>
        <taxon>Phasianidae</taxon>
        <taxon>Perdicinae</taxon>
        <taxon>Coturnix</taxon>
    </lineage>
</organism>
<dbReference type="InterPro" id="IPR050895">
    <property type="entry name" value="XK-related_scramblase"/>
</dbReference>
<dbReference type="PANTHER" id="PTHR16024:SF15">
    <property type="entry name" value="XK-RELATED PROTEIN 5"/>
    <property type="match status" value="1"/>
</dbReference>
<evidence type="ECO:0000256" key="7">
    <source>
        <dbReference type="RuleBase" id="RU910716"/>
    </source>
</evidence>
<proteinExistence type="inferred from homology"/>
<dbReference type="PANTHER" id="PTHR16024">
    <property type="entry name" value="XK-RELATED PROTEIN"/>
    <property type="match status" value="1"/>
</dbReference>
<name>A0A8C2Y5B1_COTJA</name>
<feature type="transmembrane region" description="Helical" evidence="7">
    <location>
        <begin position="305"/>
        <end position="334"/>
    </location>
</feature>
<feature type="transmembrane region" description="Helical" evidence="7">
    <location>
        <begin position="400"/>
        <end position="419"/>
    </location>
</feature>
<accession>A0A8C2Y5B1</accession>
<dbReference type="GeneTree" id="ENSGT01140000282533"/>
<evidence type="ECO:0000256" key="5">
    <source>
        <dbReference type="ARBA" id="ARBA00022989"/>
    </source>
</evidence>
<dbReference type="Proteomes" id="UP000694412">
    <property type="component" value="Chromosome 3"/>
</dbReference>
<evidence type="ECO:0000256" key="4">
    <source>
        <dbReference type="ARBA" id="ARBA00022692"/>
    </source>
</evidence>
<keyword evidence="10" id="KW-1185">Reference proteome</keyword>
<evidence type="ECO:0000256" key="3">
    <source>
        <dbReference type="ARBA" id="ARBA00022475"/>
    </source>
</evidence>
<reference evidence="9" key="2">
    <citation type="submission" date="2025-08" db="UniProtKB">
        <authorList>
            <consortium name="Ensembl"/>
        </authorList>
    </citation>
    <scope>IDENTIFICATION</scope>
</reference>
<reference evidence="9" key="3">
    <citation type="submission" date="2025-09" db="UniProtKB">
        <authorList>
            <consortium name="Ensembl"/>
        </authorList>
    </citation>
    <scope>IDENTIFICATION</scope>
</reference>
<comment type="subcellular location">
    <subcellularLocation>
        <location evidence="1">Cell membrane</location>
        <topology evidence="1">Multi-pass membrane protein</topology>
    </subcellularLocation>
    <subcellularLocation>
        <location evidence="7">Membrane</location>
        <topology evidence="7">Multi-pass membrane protein</topology>
    </subcellularLocation>
</comment>